<dbReference type="PANTHER" id="PTHR46679:SF1">
    <property type="entry name" value="GLUTAREDOXIN-2, MITOCHONDRIAL"/>
    <property type="match status" value="1"/>
</dbReference>
<dbReference type="PROSITE" id="PS51354">
    <property type="entry name" value="GLUTAREDOXIN_2"/>
    <property type="match status" value="1"/>
</dbReference>
<reference evidence="7" key="1">
    <citation type="submission" date="2020-09" db="EMBL/GenBank/DDBJ databases">
        <authorList>
            <person name="Kikuchi T."/>
        </authorList>
    </citation>
    <scope>NUCLEOTIDE SEQUENCE</scope>
    <source>
        <strain evidence="7">SH1</strain>
    </source>
</reference>
<gene>
    <name evidence="7" type="ORF">BOKJ2_LOCUS5173</name>
</gene>
<keyword evidence="2" id="KW-0813">Transport</keyword>
<keyword evidence="8" id="KW-1185">Reference proteome</keyword>
<keyword evidence="4" id="KW-1015">Disulfide bond</keyword>
<accession>A0A811KFJ6</accession>
<dbReference type="OrthoDB" id="418495at2759"/>
<evidence type="ECO:0000313" key="8">
    <source>
        <dbReference type="Proteomes" id="UP000614601"/>
    </source>
</evidence>
<evidence type="ECO:0000256" key="4">
    <source>
        <dbReference type="ARBA" id="ARBA00023157"/>
    </source>
</evidence>
<proteinExistence type="inferred from homology"/>
<dbReference type="Pfam" id="PF00462">
    <property type="entry name" value="Glutaredoxin"/>
    <property type="match status" value="1"/>
</dbReference>
<sequence length="125" mass="14381">MGNVVNKDVDTPAVLKDVNDYPVVMYTRPSCGYCKLAKEILLEENVLYREKDLNLHKTMHPEDGMKYINGLIYHTRVTTVPQIFICGEFIGGFTELKKLREEGKLWSTIAKCKDQYDRKPVVDVP</sequence>
<dbReference type="AlphaFoldDB" id="A0A811KFJ6"/>
<evidence type="ECO:0000259" key="6">
    <source>
        <dbReference type="Pfam" id="PF00462"/>
    </source>
</evidence>
<evidence type="ECO:0000313" key="7">
    <source>
        <dbReference type="EMBL" id="CAD5213599.1"/>
    </source>
</evidence>
<feature type="domain" description="Glutaredoxin" evidence="6">
    <location>
        <begin position="23"/>
        <end position="90"/>
    </location>
</feature>
<dbReference type="EMBL" id="CAJFDH010000003">
    <property type="protein sequence ID" value="CAD5213599.1"/>
    <property type="molecule type" value="Genomic_DNA"/>
</dbReference>
<dbReference type="GO" id="GO:0005739">
    <property type="term" value="C:mitochondrion"/>
    <property type="evidence" value="ECO:0007669"/>
    <property type="project" value="TreeGrafter"/>
</dbReference>
<dbReference type="InterPro" id="IPR014025">
    <property type="entry name" value="Glutaredoxin_subgr"/>
</dbReference>
<dbReference type="GO" id="GO:0015035">
    <property type="term" value="F:protein-disulfide reductase activity"/>
    <property type="evidence" value="ECO:0007669"/>
    <property type="project" value="TreeGrafter"/>
</dbReference>
<keyword evidence="3" id="KW-0249">Electron transport</keyword>
<dbReference type="PANTHER" id="PTHR46679">
    <property type="match status" value="1"/>
</dbReference>
<evidence type="ECO:0000256" key="2">
    <source>
        <dbReference type="ARBA" id="ARBA00022448"/>
    </source>
</evidence>
<dbReference type="Gene3D" id="3.40.30.10">
    <property type="entry name" value="Glutaredoxin"/>
    <property type="match status" value="1"/>
</dbReference>
<name>A0A811KFJ6_9BILA</name>
<keyword evidence="5" id="KW-0676">Redox-active center</keyword>
<dbReference type="CDD" id="cd02066">
    <property type="entry name" value="GRX_family"/>
    <property type="match status" value="1"/>
</dbReference>
<dbReference type="Proteomes" id="UP000783686">
    <property type="component" value="Unassembled WGS sequence"/>
</dbReference>
<dbReference type="InterPro" id="IPR036249">
    <property type="entry name" value="Thioredoxin-like_sf"/>
</dbReference>
<dbReference type="Proteomes" id="UP000614601">
    <property type="component" value="Unassembled WGS sequence"/>
</dbReference>
<evidence type="ECO:0000256" key="1">
    <source>
        <dbReference type="ARBA" id="ARBA00007787"/>
    </source>
</evidence>
<dbReference type="SUPFAM" id="SSF52833">
    <property type="entry name" value="Thioredoxin-like"/>
    <property type="match status" value="1"/>
</dbReference>
<dbReference type="InterPro" id="IPR002109">
    <property type="entry name" value="Glutaredoxin"/>
</dbReference>
<dbReference type="PRINTS" id="PR00160">
    <property type="entry name" value="GLUTAREDOXIN"/>
</dbReference>
<comment type="caution">
    <text evidence="7">The sequence shown here is derived from an EMBL/GenBank/DDBJ whole genome shotgun (WGS) entry which is preliminary data.</text>
</comment>
<comment type="similarity">
    <text evidence="1">Belongs to the glutaredoxin family.</text>
</comment>
<organism evidence="7 8">
    <name type="scientific">Bursaphelenchus okinawaensis</name>
    <dbReference type="NCBI Taxonomy" id="465554"/>
    <lineage>
        <taxon>Eukaryota</taxon>
        <taxon>Metazoa</taxon>
        <taxon>Ecdysozoa</taxon>
        <taxon>Nematoda</taxon>
        <taxon>Chromadorea</taxon>
        <taxon>Rhabditida</taxon>
        <taxon>Tylenchina</taxon>
        <taxon>Tylenchomorpha</taxon>
        <taxon>Aphelenchoidea</taxon>
        <taxon>Aphelenchoididae</taxon>
        <taxon>Bursaphelenchus</taxon>
    </lineage>
</organism>
<evidence type="ECO:0000256" key="3">
    <source>
        <dbReference type="ARBA" id="ARBA00022982"/>
    </source>
</evidence>
<protein>
    <recommendedName>
        <fullName evidence="6">Glutaredoxin domain-containing protein</fullName>
    </recommendedName>
</protein>
<dbReference type="EMBL" id="CAJFCW020000003">
    <property type="protein sequence ID" value="CAG9101189.1"/>
    <property type="molecule type" value="Genomic_DNA"/>
</dbReference>
<evidence type="ECO:0000256" key="5">
    <source>
        <dbReference type="ARBA" id="ARBA00023284"/>
    </source>
</evidence>